<reference evidence="1" key="1">
    <citation type="submission" date="2020-10" db="EMBL/GenBank/DDBJ databases">
        <title>Taxonomic study of unclassified bacteria belonging to the class Ktedonobacteria.</title>
        <authorList>
            <person name="Yabe S."/>
            <person name="Wang C.M."/>
            <person name="Zheng Y."/>
            <person name="Sakai Y."/>
            <person name="Cavaletti L."/>
            <person name="Monciardini P."/>
            <person name="Donadio S."/>
        </authorList>
    </citation>
    <scope>NUCLEOTIDE SEQUENCE</scope>
    <source>
        <strain evidence="1">SOSP1-1</strain>
    </source>
</reference>
<accession>A0A8J3IBM3</accession>
<comment type="caution">
    <text evidence="1">The sequence shown here is derived from an EMBL/GenBank/DDBJ whole genome shotgun (WGS) entry which is preliminary data.</text>
</comment>
<dbReference type="Proteomes" id="UP000612362">
    <property type="component" value="Unassembled WGS sequence"/>
</dbReference>
<dbReference type="RefSeq" id="WP_220199915.1">
    <property type="nucleotide sequence ID" value="NZ_BNJF01000010.1"/>
</dbReference>
<proteinExistence type="predicted"/>
<gene>
    <name evidence="1" type="ORF">KSX_91260</name>
</gene>
<keyword evidence="2" id="KW-1185">Reference proteome</keyword>
<sequence>MTEHEKNAIRVRLRNTPHVLTLDQLRRFFQVAEQQSLGTLLWFALCTGMR</sequence>
<protein>
    <submittedName>
        <fullName evidence="1">Uncharacterized protein</fullName>
    </submittedName>
</protein>
<name>A0A8J3IBM3_9CHLR</name>
<dbReference type="AlphaFoldDB" id="A0A8J3IBM3"/>
<dbReference type="EMBL" id="BNJF01000010">
    <property type="protein sequence ID" value="GHO50963.1"/>
    <property type="molecule type" value="Genomic_DNA"/>
</dbReference>
<evidence type="ECO:0000313" key="2">
    <source>
        <dbReference type="Proteomes" id="UP000612362"/>
    </source>
</evidence>
<evidence type="ECO:0000313" key="1">
    <source>
        <dbReference type="EMBL" id="GHO50963.1"/>
    </source>
</evidence>
<organism evidence="1 2">
    <name type="scientific">Ktedonospora formicarum</name>
    <dbReference type="NCBI Taxonomy" id="2778364"/>
    <lineage>
        <taxon>Bacteria</taxon>
        <taxon>Bacillati</taxon>
        <taxon>Chloroflexota</taxon>
        <taxon>Ktedonobacteria</taxon>
        <taxon>Ktedonobacterales</taxon>
        <taxon>Ktedonobacteraceae</taxon>
        <taxon>Ktedonospora</taxon>
    </lineage>
</organism>